<sequence length="287" mass="29622">MFSTITLASAFVSVAIAAGGQQDMCFGFENGNGYNVNFMYQNIQQQSVSSICGNFQKKLKAEYRWCNPGAVNCATDKDNNLFFGVSTSDQDSGFSCAAAAFVDTMEAAIVPGPAGFQCLNIVQGPSTSRKRSRIEGSTSSEGSLQERSLDSPSSVANLNDIIAVASGRRLRIVGLNFQPPSIGSAVPVIAGALLTALVPDAANVLGNTGRSIGTTIGRFDPQSLFIAFDAGINGGPGNVNEANWQIIVGALAHAIANEGASLGVSATFADAATGTVLMTVAMMIVSS</sequence>
<keyword evidence="2" id="KW-0732">Signal</keyword>
<organism evidence="3 4">
    <name type="scientific">Amylocarpus encephaloides</name>
    <dbReference type="NCBI Taxonomy" id="45428"/>
    <lineage>
        <taxon>Eukaryota</taxon>
        <taxon>Fungi</taxon>
        <taxon>Dikarya</taxon>
        <taxon>Ascomycota</taxon>
        <taxon>Pezizomycotina</taxon>
        <taxon>Leotiomycetes</taxon>
        <taxon>Helotiales</taxon>
        <taxon>Helotiales incertae sedis</taxon>
        <taxon>Amylocarpus</taxon>
    </lineage>
</organism>
<dbReference type="Proteomes" id="UP000824998">
    <property type="component" value="Unassembled WGS sequence"/>
</dbReference>
<evidence type="ECO:0000256" key="1">
    <source>
        <dbReference type="SAM" id="MobiDB-lite"/>
    </source>
</evidence>
<reference evidence="3" key="1">
    <citation type="journal article" date="2021" name="IMA Fungus">
        <title>Genomic characterization of three marine fungi, including Emericellopsis atlantica sp. nov. with signatures of a generalist lifestyle and marine biomass degradation.</title>
        <authorList>
            <person name="Hagestad O.C."/>
            <person name="Hou L."/>
            <person name="Andersen J.H."/>
            <person name="Hansen E.H."/>
            <person name="Altermark B."/>
            <person name="Li C."/>
            <person name="Kuhnert E."/>
            <person name="Cox R.J."/>
            <person name="Crous P.W."/>
            <person name="Spatafora J.W."/>
            <person name="Lail K."/>
            <person name="Amirebrahimi M."/>
            <person name="Lipzen A."/>
            <person name="Pangilinan J."/>
            <person name="Andreopoulos W."/>
            <person name="Hayes R.D."/>
            <person name="Ng V."/>
            <person name="Grigoriev I.V."/>
            <person name="Jackson S.A."/>
            <person name="Sutton T.D.S."/>
            <person name="Dobson A.D.W."/>
            <person name="Rama T."/>
        </authorList>
    </citation>
    <scope>NUCLEOTIDE SEQUENCE</scope>
    <source>
        <strain evidence="3">TRa018bII</strain>
    </source>
</reference>
<feature type="region of interest" description="Disordered" evidence="1">
    <location>
        <begin position="129"/>
        <end position="151"/>
    </location>
</feature>
<feature type="signal peptide" evidence="2">
    <location>
        <begin position="1"/>
        <end position="17"/>
    </location>
</feature>
<protein>
    <submittedName>
        <fullName evidence="3">Uncharacterized protein</fullName>
    </submittedName>
</protein>
<proteinExistence type="predicted"/>
<evidence type="ECO:0000313" key="4">
    <source>
        <dbReference type="Proteomes" id="UP000824998"/>
    </source>
</evidence>
<dbReference type="AlphaFoldDB" id="A0A9P7YPB9"/>
<dbReference type="OrthoDB" id="5429172at2759"/>
<evidence type="ECO:0000256" key="2">
    <source>
        <dbReference type="SAM" id="SignalP"/>
    </source>
</evidence>
<feature type="chain" id="PRO_5040110576" evidence="2">
    <location>
        <begin position="18"/>
        <end position="287"/>
    </location>
</feature>
<keyword evidence="4" id="KW-1185">Reference proteome</keyword>
<comment type="caution">
    <text evidence="3">The sequence shown here is derived from an EMBL/GenBank/DDBJ whole genome shotgun (WGS) entry which is preliminary data.</text>
</comment>
<dbReference type="EMBL" id="MU251400">
    <property type="protein sequence ID" value="KAG9236765.1"/>
    <property type="molecule type" value="Genomic_DNA"/>
</dbReference>
<gene>
    <name evidence="3" type="ORF">BJ875DRAFT_455632</name>
</gene>
<name>A0A9P7YPB9_9HELO</name>
<evidence type="ECO:0000313" key="3">
    <source>
        <dbReference type="EMBL" id="KAG9236765.1"/>
    </source>
</evidence>
<accession>A0A9P7YPB9</accession>
<feature type="compositionally biased region" description="Polar residues" evidence="1">
    <location>
        <begin position="135"/>
        <end position="151"/>
    </location>
</feature>